<keyword evidence="6" id="KW-1185">Reference proteome</keyword>
<dbReference type="SFLD" id="SFLDG00179">
    <property type="entry name" value="mandelate_racemase"/>
    <property type="match status" value="1"/>
</dbReference>
<accession>A0AAW5K7G2</accession>
<dbReference type="Pfam" id="PF02746">
    <property type="entry name" value="MR_MLE_N"/>
    <property type="match status" value="1"/>
</dbReference>
<dbReference type="GO" id="GO:0016052">
    <property type="term" value="P:carbohydrate catabolic process"/>
    <property type="evidence" value="ECO:0007669"/>
    <property type="project" value="TreeGrafter"/>
</dbReference>
<protein>
    <submittedName>
        <fullName evidence="5">Mandelate racemase/muconate lactonizing enzyme family protein</fullName>
    </submittedName>
</protein>
<comment type="caution">
    <text evidence="5">The sequence shown here is derived from an EMBL/GenBank/DDBJ whole genome shotgun (WGS) entry which is preliminary data.</text>
</comment>
<dbReference type="CDD" id="cd03316">
    <property type="entry name" value="MR_like"/>
    <property type="match status" value="1"/>
</dbReference>
<evidence type="ECO:0000256" key="2">
    <source>
        <dbReference type="ARBA" id="ARBA00022723"/>
    </source>
</evidence>
<gene>
    <name evidence="5" type="ORF">NE630_11670</name>
</gene>
<dbReference type="SMART" id="SM00922">
    <property type="entry name" value="MR_MLE"/>
    <property type="match status" value="1"/>
</dbReference>
<dbReference type="RefSeq" id="WP_008710383.1">
    <property type="nucleotide sequence ID" value="NZ_CABKQM010000006.1"/>
</dbReference>
<dbReference type="EMBL" id="JANFYT010000026">
    <property type="protein sequence ID" value="MCQ4815089.1"/>
    <property type="molecule type" value="Genomic_DNA"/>
</dbReference>
<dbReference type="InterPro" id="IPR013341">
    <property type="entry name" value="Mandelate_racemase_N_dom"/>
</dbReference>
<dbReference type="InterPro" id="IPR013342">
    <property type="entry name" value="Mandelate_racemase_C"/>
</dbReference>
<evidence type="ECO:0000256" key="3">
    <source>
        <dbReference type="ARBA" id="ARBA00022842"/>
    </source>
</evidence>
<dbReference type="SUPFAM" id="SSF51604">
    <property type="entry name" value="Enolase C-terminal domain-like"/>
    <property type="match status" value="1"/>
</dbReference>
<dbReference type="Pfam" id="PF13378">
    <property type="entry name" value="MR_MLE_C"/>
    <property type="match status" value="1"/>
</dbReference>
<dbReference type="GO" id="GO:0000287">
    <property type="term" value="F:magnesium ion binding"/>
    <property type="evidence" value="ECO:0007669"/>
    <property type="project" value="TreeGrafter"/>
</dbReference>
<dbReference type="PANTHER" id="PTHR13794:SF58">
    <property type="entry name" value="MITOCHONDRIAL ENOLASE SUPERFAMILY MEMBER 1"/>
    <property type="match status" value="1"/>
</dbReference>
<dbReference type="InterPro" id="IPR029017">
    <property type="entry name" value="Enolase-like_N"/>
</dbReference>
<dbReference type="InterPro" id="IPR029065">
    <property type="entry name" value="Enolase_C-like"/>
</dbReference>
<dbReference type="GO" id="GO:0016836">
    <property type="term" value="F:hydro-lyase activity"/>
    <property type="evidence" value="ECO:0007669"/>
    <property type="project" value="TreeGrafter"/>
</dbReference>
<keyword evidence="3" id="KW-0460">Magnesium</keyword>
<dbReference type="InterPro" id="IPR046945">
    <property type="entry name" value="RHMD-like"/>
</dbReference>
<dbReference type="InterPro" id="IPR036849">
    <property type="entry name" value="Enolase-like_C_sf"/>
</dbReference>
<reference evidence="5 6" key="1">
    <citation type="submission" date="2022-06" db="EMBL/GenBank/DDBJ databases">
        <title>Isolation of gut microbiota from human fecal samples.</title>
        <authorList>
            <person name="Pamer E.G."/>
            <person name="Barat B."/>
            <person name="Waligurski E."/>
            <person name="Medina S."/>
            <person name="Paddock L."/>
            <person name="Mostad J."/>
        </authorList>
    </citation>
    <scope>NUCLEOTIDE SEQUENCE [LARGE SCALE GENOMIC DNA]</scope>
    <source>
        <strain evidence="5 6">DFI.9.90</strain>
    </source>
</reference>
<feature type="domain" description="Mandelate racemase/muconate lactonizing enzyme C-terminal" evidence="4">
    <location>
        <begin position="150"/>
        <end position="246"/>
    </location>
</feature>
<evidence type="ECO:0000259" key="4">
    <source>
        <dbReference type="SMART" id="SM00922"/>
    </source>
</evidence>
<dbReference type="SFLD" id="SFLDS00001">
    <property type="entry name" value="Enolase"/>
    <property type="match status" value="1"/>
</dbReference>
<evidence type="ECO:0000313" key="5">
    <source>
        <dbReference type="EMBL" id="MCQ4815089.1"/>
    </source>
</evidence>
<dbReference type="AlphaFoldDB" id="A0AAW5K7G2"/>
<sequence length="382" mass="42524">MFIKEIKTYPLFIETPSPFYYGEGWVKNRSSLIVEIVTSDGISGWGEGFCHGNQPPELAQAVVEKVLKPLLLGKNIEDMDVLWEQMYYITQPYGRKGIAISAISAVDVALWDCLGRSLSQPIYKLLGGAYRTDVPAYASGFFRSSGKKYPEADVEEAKGYVSLGYKGMKVKAGFGVENDICTMRQIRAAVGDDIMLMVDANCAYNVAAARKLLKAYEAIDVYWFEEPLPPSDFEGYLELKNLTSVYVAGCENEFTKYGFRKWISQRAVDILQPDLCFAGGFTECRKILALAQAWHMTVMPHAWGSGIGQAASMQFLATVPPAPSSFVESEPMLEYDKSDHPFRNELICPNLELNEAGRVSISDKPGIGVEVNRDAIKKYVRN</sequence>
<dbReference type="SUPFAM" id="SSF54826">
    <property type="entry name" value="Enolase N-terminal domain-like"/>
    <property type="match status" value="1"/>
</dbReference>
<dbReference type="Gene3D" id="3.20.20.120">
    <property type="entry name" value="Enolase-like C-terminal domain"/>
    <property type="match status" value="1"/>
</dbReference>
<dbReference type="Proteomes" id="UP001205919">
    <property type="component" value="Unassembled WGS sequence"/>
</dbReference>
<proteinExistence type="predicted"/>
<comment type="cofactor">
    <cofactor evidence="1">
        <name>Mg(2+)</name>
        <dbReference type="ChEBI" id="CHEBI:18420"/>
    </cofactor>
</comment>
<dbReference type="Gene3D" id="3.30.390.10">
    <property type="entry name" value="Enolase-like, N-terminal domain"/>
    <property type="match status" value="1"/>
</dbReference>
<keyword evidence="2" id="KW-0479">Metal-binding</keyword>
<name>A0AAW5K7G2_9BACT</name>
<organism evidence="5 6">
    <name type="scientific">Cloacibacillus evryensis</name>
    <dbReference type="NCBI Taxonomy" id="508460"/>
    <lineage>
        <taxon>Bacteria</taxon>
        <taxon>Thermotogati</taxon>
        <taxon>Synergistota</taxon>
        <taxon>Synergistia</taxon>
        <taxon>Synergistales</taxon>
        <taxon>Synergistaceae</taxon>
        <taxon>Cloacibacillus</taxon>
    </lineage>
</organism>
<evidence type="ECO:0000313" key="6">
    <source>
        <dbReference type="Proteomes" id="UP001205919"/>
    </source>
</evidence>
<evidence type="ECO:0000256" key="1">
    <source>
        <dbReference type="ARBA" id="ARBA00001946"/>
    </source>
</evidence>
<dbReference type="PANTHER" id="PTHR13794">
    <property type="entry name" value="ENOLASE SUPERFAMILY, MANDELATE RACEMASE"/>
    <property type="match status" value="1"/>
</dbReference>